<keyword evidence="2" id="KW-1185">Reference proteome</keyword>
<reference evidence="1 2" key="1">
    <citation type="submission" date="2010-08" db="EMBL/GenBank/DDBJ databases">
        <title>Genomic sequence of temperate phage ENT90 isolated from Erwinia amylovora.</title>
        <authorList>
            <person name="Lee Y.-D."/>
            <person name="Park J.-H."/>
        </authorList>
    </citation>
    <scope>NUCLEOTIDE SEQUENCE [LARGE SCALE GENOMIC DNA]</scope>
</reference>
<dbReference type="RefSeq" id="YP_007238059.1">
    <property type="nucleotide sequence ID" value="NC_019932.1"/>
</dbReference>
<proteinExistence type="predicted"/>
<sequence length="141" mass="15051">MLPAAPLTSPSWFLTPASAPRKAGIWSTDKSSTGVPNRVIAAFARSAGSLMASNPFAVFCIAARALSPPVAISRDIFSALRPICLYAATLFFDISEPRMLNSLMASPVLSRANLPCFDISTSSDIASAPVNPMLRKWVEYS</sequence>
<protein>
    <submittedName>
        <fullName evidence="1">Uncharacterized protein</fullName>
    </submittedName>
</protein>
<dbReference type="KEGG" id="vg:14297528"/>
<dbReference type="Proteomes" id="UP000008648">
    <property type="component" value="Segment"/>
</dbReference>
<accession>F1BUT8</accession>
<evidence type="ECO:0000313" key="2">
    <source>
        <dbReference type="Proteomes" id="UP000008648"/>
    </source>
</evidence>
<dbReference type="EMBL" id="HQ110084">
    <property type="protein sequence ID" value="ADX32440.1"/>
    <property type="molecule type" value="Genomic_DNA"/>
</dbReference>
<organism evidence="1 2">
    <name type="scientific">Erwinia phage ENT90</name>
    <dbReference type="NCBI Taxonomy" id="947843"/>
    <lineage>
        <taxon>Viruses</taxon>
        <taxon>Duplodnaviria</taxon>
        <taxon>Heunggongvirae</taxon>
        <taxon>Uroviricota</taxon>
        <taxon>Caudoviricetes</taxon>
        <taxon>Peduoviridae</taxon>
        <taxon>Entnonagintavirus</taxon>
        <taxon>Entnonagintavirus ENT90</taxon>
    </lineage>
</organism>
<dbReference type="GeneID" id="14297528"/>
<evidence type="ECO:0000313" key="1">
    <source>
        <dbReference type="EMBL" id="ADX32440.1"/>
    </source>
</evidence>
<name>F1BUT8_9CAUD</name>